<organism evidence="1">
    <name type="scientific">marine metagenome</name>
    <dbReference type="NCBI Taxonomy" id="408172"/>
    <lineage>
        <taxon>unclassified sequences</taxon>
        <taxon>metagenomes</taxon>
        <taxon>ecological metagenomes</taxon>
    </lineage>
</organism>
<gene>
    <name evidence="1" type="ORF">METZ01_LOCUS365905</name>
</gene>
<evidence type="ECO:0008006" key="2">
    <source>
        <dbReference type="Google" id="ProtNLM"/>
    </source>
</evidence>
<sequence>MTENMKKIFKSLEQILKLFVPPIISFIWRTIRPRKVKAHLTYAPDGWDTQLGPNSEGWNSAPIIENMECEFENFADHCRQSGPLGFSHVRTEAKSGITLRIHNLNMIWAYVLALASRKKKTLSILDWGGGLGHLYLVAKSVIPEVTLDYHCKEMAATVATGRRINPSVTWYDNDDCLAKSFDLVLVSGSLQYMIDWREALKNLASATKNYALLMQT</sequence>
<name>A0A382SVV5_9ZZZZ</name>
<dbReference type="SUPFAM" id="SSF53335">
    <property type="entry name" value="S-adenosyl-L-methionine-dependent methyltransferases"/>
    <property type="match status" value="1"/>
</dbReference>
<dbReference type="EMBL" id="UINC01131380">
    <property type="protein sequence ID" value="SVD13051.1"/>
    <property type="molecule type" value="Genomic_DNA"/>
</dbReference>
<dbReference type="Gene3D" id="3.40.50.150">
    <property type="entry name" value="Vaccinia Virus protein VP39"/>
    <property type="match status" value="1"/>
</dbReference>
<protein>
    <recommendedName>
        <fullName evidence="2">Methyltransferase type 11 domain-containing protein</fullName>
    </recommendedName>
</protein>
<accession>A0A382SVV5</accession>
<feature type="non-terminal residue" evidence="1">
    <location>
        <position position="216"/>
    </location>
</feature>
<reference evidence="1" key="1">
    <citation type="submission" date="2018-05" db="EMBL/GenBank/DDBJ databases">
        <authorList>
            <person name="Lanie J.A."/>
            <person name="Ng W.-L."/>
            <person name="Kazmierczak K.M."/>
            <person name="Andrzejewski T.M."/>
            <person name="Davidsen T.M."/>
            <person name="Wayne K.J."/>
            <person name="Tettelin H."/>
            <person name="Glass J.I."/>
            <person name="Rusch D."/>
            <person name="Podicherti R."/>
            <person name="Tsui H.-C.T."/>
            <person name="Winkler M.E."/>
        </authorList>
    </citation>
    <scope>NUCLEOTIDE SEQUENCE</scope>
</reference>
<proteinExistence type="predicted"/>
<dbReference type="InterPro" id="IPR029063">
    <property type="entry name" value="SAM-dependent_MTases_sf"/>
</dbReference>
<evidence type="ECO:0000313" key="1">
    <source>
        <dbReference type="EMBL" id="SVD13051.1"/>
    </source>
</evidence>
<dbReference type="AlphaFoldDB" id="A0A382SVV5"/>